<keyword evidence="3" id="KW-1185">Reference proteome</keyword>
<feature type="region of interest" description="Disordered" evidence="1">
    <location>
        <begin position="296"/>
        <end position="360"/>
    </location>
</feature>
<feature type="compositionally biased region" description="Basic and acidic residues" evidence="1">
    <location>
        <begin position="116"/>
        <end position="228"/>
    </location>
</feature>
<evidence type="ECO:0000313" key="2">
    <source>
        <dbReference type="EMBL" id="KAK2962157.1"/>
    </source>
</evidence>
<feature type="compositionally biased region" description="Basic and acidic residues" evidence="1">
    <location>
        <begin position="1"/>
        <end position="19"/>
    </location>
</feature>
<name>A0ABQ9YEH4_9EUKA</name>
<evidence type="ECO:0000313" key="3">
    <source>
        <dbReference type="Proteomes" id="UP001281761"/>
    </source>
</evidence>
<feature type="compositionally biased region" description="Low complexity" evidence="1">
    <location>
        <begin position="330"/>
        <end position="360"/>
    </location>
</feature>
<feature type="compositionally biased region" description="Polar residues" evidence="1">
    <location>
        <begin position="430"/>
        <end position="439"/>
    </location>
</feature>
<proteinExistence type="predicted"/>
<evidence type="ECO:0000256" key="1">
    <source>
        <dbReference type="SAM" id="MobiDB-lite"/>
    </source>
</evidence>
<gene>
    <name evidence="2" type="ORF">BLNAU_2817</name>
</gene>
<sequence length="595" mass="67798">MERGSQRNLDRNLRRSSGKERKRLTHSKTPSPHTVVVSRPSGIPASEPVSELPLPSIQPQPVAVLPFDDGNRFQAPLFSHAARAMPVEDTILPRLLEMHKQTREQILRNCQGSPDDGEHGNNEDTERLRREVQRLAEESARQREDEKRRQDEEQRREEQRREDQRREDERKREDEEQKRKEEDERRRREENEQRRDDDAKRRRDEDRWRQDNQNQRDEKPAPRSKDFSRPLSLTLAEIPAFNQRPHHDRRFGESTDSSYAQSYSVLTSPTIDDIEQFSQHRAYIDKILSSSTTVPSSLLFSPSKSSPSLSFHVDESSATKYPADSSTLDTSQSTMTRTDSSSSFTSSSTPSTTHHQFQSTFVTSAETQDFNFTKQFKPGIQRPEFTTTRGTSSGELEATSTSSLQSFSTPSHPPTYPVQNDSHRPLLQFIPQQNLNYSGSDGFDATADRDTTDFTSELSDGEIRIPSSSRPQSLLAHPKPKTHPKPTPVSTHPPQSQHSRSNHPQDSPKSSEPVQSFRLPVALTFGQKIDDPLDESQQSSSYGSTLKSKNDVLLDAFREDVSSPSSFRSQKKPNVYGRRGERIDDTLELSDDSIS</sequence>
<reference evidence="2 3" key="1">
    <citation type="journal article" date="2022" name="bioRxiv">
        <title>Genomics of Preaxostyla Flagellates Illuminates Evolutionary Transitions and the Path Towards Mitochondrial Loss.</title>
        <authorList>
            <person name="Novak L.V.F."/>
            <person name="Treitli S.C."/>
            <person name="Pyrih J."/>
            <person name="Halakuc P."/>
            <person name="Pipaliya S.V."/>
            <person name="Vacek V."/>
            <person name="Brzon O."/>
            <person name="Soukal P."/>
            <person name="Eme L."/>
            <person name="Dacks J.B."/>
            <person name="Karnkowska A."/>
            <person name="Elias M."/>
            <person name="Hampl V."/>
        </authorList>
    </citation>
    <scope>NUCLEOTIDE SEQUENCE [LARGE SCALE GENOMIC DNA]</scope>
    <source>
        <strain evidence="2">NAU3</strain>
        <tissue evidence="2">Gut</tissue>
    </source>
</reference>
<feature type="compositionally biased region" description="Polar residues" evidence="1">
    <location>
        <begin position="318"/>
        <end position="329"/>
    </location>
</feature>
<accession>A0ABQ9YEH4</accession>
<protein>
    <submittedName>
        <fullName evidence="2">Uncharacterized protein</fullName>
    </submittedName>
</protein>
<feature type="compositionally biased region" description="Basic and acidic residues" evidence="1">
    <location>
        <begin position="548"/>
        <end position="561"/>
    </location>
</feature>
<feature type="region of interest" description="Disordered" evidence="1">
    <location>
        <begin position="103"/>
        <end position="259"/>
    </location>
</feature>
<dbReference type="Proteomes" id="UP001281761">
    <property type="component" value="Unassembled WGS sequence"/>
</dbReference>
<comment type="caution">
    <text evidence="2">The sequence shown here is derived from an EMBL/GenBank/DDBJ whole genome shotgun (WGS) entry which is preliminary data.</text>
</comment>
<feature type="compositionally biased region" description="Low complexity" evidence="1">
    <location>
        <begin position="399"/>
        <end position="410"/>
    </location>
</feature>
<feature type="compositionally biased region" description="Low complexity" evidence="1">
    <location>
        <begin position="296"/>
        <end position="311"/>
    </location>
</feature>
<feature type="compositionally biased region" description="Polar residues" evidence="1">
    <location>
        <begin position="384"/>
        <end position="394"/>
    </location>
</feature>
<feature type="compositionally biased region" description="Acidic residues" evidence="1">
    <location>
        <begin position="586"/>
        <end position="595"/>
    </location>
</feature>
<feature type="region of interest" description="Disordered" evidence="1">
    <location>
        <begin position="1"/>
        <end position="56"/>
    </location>
</feature>
<feature type="region of interest" description="Disordered" evidence="1">
    <location>
        <begin position="372"/>
        <end position="595"/>
    </location>
</feature>
<dbReference type="EMBL" id="JARBJD010000012">
    <property type="protein sequence ID" value="KAK2962157.1"/>
    <property type="molecule type" value="Genomic_DNA"/>
</dbReference>
<organism evidence="2 3">
    <name type="scientific">Blattamonas nauphoetae</name>
    <dbReference type="NCBI Taxonomy" id="2049346"/>
    <lineage>
        <taxon>Eukaryota</taxon>
        <taxon>Metamonada</taxon>
        <taxon>Preaxostyla</taxon>
        <taxon>Oxymonadida</taxon>
        <taxon>Blattamonas</taxon>
    </lineage>
</organism>
<feature type="compositionally biased region" description="Polar residues" evidence="1">
    <location>
        <begin position="535"/>
        <end position="547"/>
    </location>
</feature>
<feature type="compositionally biased region" description="Polar residues" evidence="1">
    <location>
        <begin position="495"/>
        <end position="514"/>
    </location>
</feature>